<dbReference type="EMBL" id="BPLR01009184">
    <property type="protein sequence ID" value="GIY30171.1"/>
    <property type="molecule type" value="Genomic_DNA"/>
</dbReference>
<name>A0AAV4SAK7_CAEEX</name>
<feature type="non-terminal residue" evidence="1">
    <location>
        <position position="1"/>
    </location>
</feature>
<comment type="caution">
    <text evidence="1">The sequence shown here is derived from an EMBL/GenBank/DDBJ whole genome shotgun (WGS) entry which is preliminary data.</text>
</comment>
<accession>A0AAV4SAK7</accession>
<proteinExistence type="predicted"/>
<protein>
    <submittedName>
        <fullName evidence="1">Uncharacterized protein</fullName>
    </submittedName>
</protein>
<organism evidence="1 2">
    <name type="scientific">Caerostris extrusa</name>
    <name type="common">Bark spider</name>
    <name type="synonym">Caerostris bankana</name>
    <dbReference type="NCBI Taxonomy" id="172846"/>
    <lineage>
        <taxon>Eukaryota</taxon>
        <taxon>Metazoa</taxon>
        <taxon>Ecdysozoa</taxon>
        <taxon>Arthropoda</taxon>
        <taxon>Chelicerata</taxon>
        <taxon>Arachnida</taxon>
        <taxon>Araneae</taxon>
        <taxon>Araneomorphae</taxon>
        <taxon>Entelegynae</taxon>
        <taxon>Araneoidea</taxon>
        <taxon>Araneidae</taxon>
        <taxon>Caerostris</taxon>
    </lineage>
</organism>
<gene>
    <name evidence="1" type="ORF">CEXT_483811</name>
</gene>
<dbReference type="AlphaFoldDB" id="A0AAV4SAK7"/>
<evidence type="ECO:0000313" key="2">
    <source>
        <dbReference type="Proteomes" id="UP001054945"/>
    </source>
</evidence>
<evidence type="ECO:0000313" key="1">
    <source>
        <dbReference type="EMBL" id="GIY30171.1"/>
    </source>
</evidence>
<keyword evidence="2" id="KW-1185">Reference proteome</keyword>
<sequence length="41" mass="4675">RGLPKLPREVSKAAEFKLRLKAEDAVKVCRTLGILQFYNSK</sequence>
<dbReference type="Proteomes" id="UP001054945">
    <property type="component" value="Unassembled WGS sequence"/>
</dbReference>
<reference evidence="1 2" key="1">
    <citation type="submission" date="2021-06" db="EMBL/GenBank/DDBJ databases">
        <title>Caerostris extrusa draft genome.</title>
        <authorList>
            <person name="Kono N."/>
            <person name="Arakawa K."/>
        </authorList>
    </citation>
    <scope>NUCLEOTIDE SEQUENCE [LARGE SCALE GENOMIC DNA]</scope>
</reference>